<keyword evidence="3" id="KW-0804">Transcription</keyword>
<feature type="region of interest" description="Disordered" evidence="5">
    <location>
        <begin position="1"/>
        <end position="22"/>
    </location>
</feature>
<reference evidence="7" key="1">
    <citation type="journal article" date="2014" name="Int. J. Syst. Evol. Microbiol.">
        <title>Complete genome of a new Firmicutes species belonging to the dominant human colonic microbiota ('Ruminococcus bicirculans') reveals two chromosomes and a selective capacity to utilize plant glucans.</title>
        <authorList>
            <consortium name="NISC Comparative Sequencing Program"/>
            <person name="Wegmann U."/>
            <person name="Louis P."/>
            <person name="Goesmann A."/>
            <person name="Henrissat B."/>
            <person name="Duncan S.H."/>
            <person name="Flint H.J."/>
        </authorList>
    </citation>
    <scope>NUCLEOTIDE SEQUENCE</scope>
    <source>
        <strain evidence="7">NBRC 108219</strain>
    </source>
</reference>
<dbReference type="Gene3D" id="1.10.357.10">
    <property type="entry name" value="Tetracycline Repressor, domain 2"/>
    <property type="match status" value="1"/>
</dbReference>
<evidence type="ECO:0000256" key="5">
    <source>
        <dbReference type="SAM" id="MobiDB-lite"/>
    </source>
</evidence>
<dbReference type="InterPro" id="IPR001647">
    <property type="entry name" value="HTH_TetR"/>
</dbReference>
<name>A0ABQ5VAI3_9PROT</name>
<keyword evidence="8" id="KW-1185">Reference proteome</keyword>
<dbReference type="PANTHER" id="PTHR30055">
    <property type="entry name" value="HTH-TYPE TRANSCRIPTIONAL REGULATOR RUTR"/>
    <property type="match status" value="1"/>
</dbReference>
<accession>A0ABQ5VAI3</accession>
<proteinExistence type="predicted"/>
<dbReference type="PRINTS" id="PR00455">
    <property type="entry name" value="HTHTETR"/>
</dbReference>
<evidence type="ECO:0000313" key="8">
    <source>
        <dbReference type="Proteomes" id="UP001161391"/>
    </source>
</evidence>
<evidence type="ECO:0000256" key="4">
    <source>
        <dbReference type="PROSITE-ProRule" id="PRU00335"/>
    </source>
</evidence>
<sequence length="205" mass="22808">MTASVSNRPSAAKRKRLSPEERRSQLLETAVDVFAEMGIERAGHGDIAKRAGVSTPTVFNYFPTRARLVEAVLAEIEGDVAEMFASVPVETPETGNVRRHRILQLATAYQNMVERKPGAAKTFLKWGVSFDPDIRPTYLAFQTRMLDFLVAYLPDNPEDPAKARAEARILYGAANLLAAMAFDNFKPEEMYDYVGRIADILSQPV</sequence>
<dbReference type="PROSITE" id="PS50977">
    <property type="entry name" value="HTH_TETR_2"/>
    <property type="match status" value="1"/>
</dbReference>
<dbReference type="Pfam" id="PF00440">
    <property type="entry name" value="TetR_N"/>
    <property type="match status" value="1"/>
</dbReference>
<evidence type="ECO:0000259" key="6">
    <source>
        <dbReference type="PROSITE" id="PS50977"/>
    </source>
</evidence>
<keyword evidence="2 4" id="KW-0238">DNA-binding</keyword>
<evidence type="ECO:0000256" key="2">
    <source>
        <dbReference type="ARBA" id="ARBA00023125"/>
    </source>
</evidence>
<dbReference type="SUPFAM" id="SSF46689">
    <property type="entry name" value="Homeodomain-like"/>
    <property type="match status" value="1"/>
</dbReference>
<dbReference type="InterPro" id="IPR050109">
    <property type="entry name" value="HTH-type_TetR-like_transc_reg"/>
</dbReference>
<evidence type="ECO:0000256" key="3">
    <source>
        <dbReference type="ARBA" id="ARBA00023163"/>
    </source>
</evidence>
<evidence type="ECO:0000313" key="7">
    <source>
        <dbReference type="EMBL" id="GLQ24541.1"/>
    </source>
</evidence>
<comment type="caution">
    <text evidence="7">The sequence shown here is derived from an EMBL/GenBank/DDBJ whole genome shotgun (WGS) entry which is preliminary data.</text>
</comment>
<keyword evidence="1" id="KW-0805">Transcription regulation</keyword>
<evidence type="ECO:0000256" key="1">
    <source>
        <dbReference type="ARBA" id="ARBA00023015"/>
    </source>
</evidence>
<dbReference type="EMBL" id="BSNK01000002">
    <property type="protein sequence ID" value="GLQ24541.1"/>
    <property type="molecule type" value="Genomic_DNA"/>
</dbReference>
<organism evidence="7 8">
    <name type="scientific">Algimonas ampicilliniresistens</name>
    <dbReference type="NCBI Taxonomy" id="1298735"/>
    <lineage>
        <taxon>Bacteria</taxon>
        <taxon>Pseudomonadati</taxon>
        <taxon>Pseudomonadota</taxon>
        <taxon>Alphaproteobacteria</taxon>
        <taxon>Maricaulales</taxon>
        <taxon>Robiginitomaculaceae</taxon>
        <taxon>Algimonas</taxon>
    </lineage>
</organism>
<protein>
    <submittedName>
        <fullName evidence="7">TetR family transcriptional regulator</fullName>
    </submittedName>
</protein>
<dbReference type="InterPro" id="IPR009057">
    <property type="entry name" value="Homeodomain-like_sf"/>
</dbReference>
<gene>
    <name evidence="7" type="ORF">GCM10007853_24150</name>
</gene>
<dbReference type="Proteomes" id="UP001161391">
    <property type="component" value="Unassembled WGS sequence"/>
</dbReference>
<feature type="domain" description="HTH tetR-type" evidence="6">
    <location>
        <begin position="20"/>
        <end position="80"/>
    </location>
</feature>
<reference evidence="7" key="2">
    <citation type="submission" date="2023-01" db="EMBL/GenBank/DDBJ databases">
        <title>Draft genome sequence of Algimonas ampicilliniresistens strain NBRC 108219.</title>
        <authorList>
            <person name="Sun Q."/>
            <person name="Mori K."/>
        </authorList>
    </citation>
    <scope>NUCLEOTIDE SEQUENCE</scope>
    <source>
        <strain evidence="7">NBRC 108219</strain>
    </source>
</reference>
<dbReference type="PANTHER" id="PTHR30055:SF234">
    <property type="entry name" value="HTH-TYPE TRANSCRIPTIONAL REGULATOR BETI"/>
    <property type="match status" value="1"/>
</dbReference>
<feature type="DNA-binding region" description="H-T-H motif" evidence="4">
    <location>
        <begin position="43"/>
        <end position="62"/>
    </location>
</feature>